<dbReference type="EMBL" id="JBHLTM010000067">
    <property type="protein sequence ID" value="MFC0686403.1"/>
    <property type="molecule type" value="Genomic_DNA"/>
</dbReference>
<protein>
    <submittedName>
        <fullName evidence="1">Gp436 family protein</fullName>
    </submittedName>
</protein>
<dbReference type="InterPro" id="IPR009752">
    <property type="entry name" value="Phage_Mu_GpJ"/>
</dbReference>
<sequence length="140" mass="15409">MPLFADLAAMQARFEKRDLIQLSDPDNTGAIVASVIEEKLSSADALITSYVAARHRDTASLAGHPLLTDIACDYAFSLLWRSDPPQWVADRRKDALARLKDISSGVIKLDQGVEEAAPRPGQILVSSDPQRFSREKLKGY</sequence>
<comment type="caution">
    <text evidence="1">The sequence shown here is derived from an EMBL/GenBank/DDBJ whole genome shotgun (WGS) entry which is preliminary data.</text>
</comment>
<evidence type="ECO:0000313" key="2">
    <source>
        <dbReference type="Proteomes" id="UP001589858"/>
    </source>
</evidence>
<gene>
    <name evidence="1" type="ORF">ACFFF8_17600</name>
</gene>
<accession>A0ABV6SAW9</accession>
<dbReference type="RefSeq" id="WP_267223850.1">
    <property type="nucleotide sequence ID" value="NZ_JAPCWC010000028.1"/>
</dbReference>
<proteinExistence type="predicted"/>
<dbReference type="Proteomes" id="UP001589858">
    <property type="component" value="Unassembled WGS sequence"/>
</dbReference>
<keyword evidence="2" id="KW-1185">Reference proteome</keyword>
<reference evidence="1 2" key="1">
    <citation type="submission" date="2024-09" db="EMBL/GenBank/DDBJ databases">
        <authorList>
            <person name="Sun Q."/>
            <person name="Mori K."/>
        </authorList>
    </citation>
    <scope>NUCLEOTIDE SEQUENCE [LARGE SCALE GENOMIC DNA]</scope>
    <source>
        <strain evidence="1 2">CICC 11035S</strain>
    </source>
</reference>
<evidence type="ECO:0000313" key="1">
    <source>
        <dbReference type="EMBL" id="MFC0686403.1"/>
    </source>
</evidence>
<dbReference type="Pfam" id="PF07030">
    <property type="entry name" value="Phage_Mu_Gp36"/>
    <property type="match status" value="1"/>
</dbReference>
<organism evidence="1 2">
    <name type="scientific">Novosphingobium clariflavum</name>
    <dbReference type="NCBI Taxonomy" id="2029884"/>
    <lineage>
        <taxon>Bacteria</taxon>
        <taxon>Pseudomonadati</taxon>
        <taxon>Pseudomonadota</taxon>
        <taxon>Alphaproteobacteria</taxon>
        <taxon>Sphingomonadales</taxon>
        <taxon>Sphingomonadaceae</taxon>
        <taxon>Novosphingobium</taxon>
    </lineage>
</organism>
<name>A0ABV6SAW9_9SPHN</name>